<reference evidence="1 2" key="1">
    <citation type="submission" date="2014-11" db="EMBL/GenBank/DDBJ databases">
        <title>Symbiosis island explosion on the genome of extra-slow-growing strains of soybean bradyrhizobia with massive insertion sequences.</title>
        <authorList>
            <person name="Iida T."/>
            <person name="Minamisawa K."/>
        </authorList>
    </citation>
    <scope>NUCLEOTIDE SEQUENCE [LARGE SCALE GENOMIC DNA]</scope>
    <source>
        <strain evidence="1 2">NK6</strain>
        <plasmid evidence="2">pNK6c DNA</plasmid>
    </source>
</reference>
<protein>
    <submittedName>
        <fullName evidence="1">Bacterial mobilization protein</fullName>
    </submittedName>
</protein>
<dbReference type="EMBL" id="AP014687">
    <property type="protein sequence ID" value="BAR63556.1"/>
    <property type="molecule type" value="Genomic_DNA"/>
</dbReference>
<dbReference type="Proteomes" id="UP000063308">
    <property type="component" value="Plasmid pNK6c"/>
</dbReference>
<sequence>MALISLRVSDEVAAEFSAFAATQGGKSALLRRLIADALAAPAPRILALPVGRPEKVTVRFRESEMRQLAEVSHQRGMTRTGWIVALVRSRLGSPVQHSPHEHDALRAIVRELNRIGGNINQIARAANTSVLQGRAVEPDLSVIQEAKLVIERELAQLRSALHGNADYWDGPR</sequence>
<evidence type="ECO:0000313" key="1">
    <source>
        <dbReference type="EMBL" id="BAR63556.1"/>
    </source>
</evidence>
<keyword evidence="1" id="KW-0614">Plasmid</keyword>
<evidence type="ECO:0000313" key="2">
    <source>
        <dbReference type="Proteomes" id="UP000063308"/>
    </source>
</evidence>
<dbReference type="InterPro" id="IPR053842">
    <property type="entry name" value="NikA-like"/>
</dbReference>
<geneLocation type="plasmid" evidence="2">
    <name>pNK6c DNA</name>
</geneLocation>
<dbReference type="RefSeq" id="WP_028152791.1">
    <property type="nucleotide sequence ID" value="NZ_JAFCKD010000322.1"/>
</dbReference>
<name>A0A0E4G1A1_9BRAD</name>
<gene>
    <name evidence="1" type="ORF">NK6_c_149</name>
</gene>
<accession>A0A0E4G1A1</accession>
<organism evidence="1 2">
    <name type="scientific">Bradyrhizobium diazoefficiens</name>
    <dbReference type="NCBI Taxonomy" id="1355477"/>
    <lineage>
        <taxon>Bacteria</taxon>
        <taxon>Pseudomonadati</taxon>
        <taxon>Pseudomonadota</taxon>
        <taxon>Alphaproteobacteria</taxon>
        <taxon>Hyphomicrobiales</taxon>
        <taxon>Nitrobacteraceae</taxon>
        <taxon>Bradyrhizobium</taxon>
    </lineage>
</organism>
<dbReference type="Pfam" id="PF21983">
    <property type="entry name" value="NikA-like"/>
    <property type="match status" value="1"/>
</dbReference>
<dbReference type="AlphaFoldDB" id="A0A0E4G1A1"/>
<proteinExistence type="predicted"/>